<dbReference type="VEuPathDB" id="FungiDB:MELLADRAFT_72180"/>
<proteinExistence type="predicted"/>
<feature type="domain" description="Rho-GAP" evidence="2">
    <location>
        <begin position="1"/>
        <end position="78"/>
    </location>
</feature>
<organism evidence="4">
    <name type="scientific">Melampsora larici-populina (strain 98AG31 / pathotype 3-4-7)</name>
    <name type="common">Poplar leaf rust fungus</name>
    <dbReference type="NCBI Taxonomy" id="747676"/>
    <lineage>
        <taxon>Eukaryota</taxon>
        <taxon>Fungi</taxon>
        <taxon>Dikarya</taxon>
        <taxon>Basidiomycota</taxon>
        <taxon>Pucciniomycotina</taxon>
        <taxon>Pucciniomycetes</taxon>
        <taxon>Pucciniales</taxon>
        <taxon>Melampsoraceae</taxon>
        <taxon>Melampsora</taxon>
    </lineage>
</organism>
<dbReference type="AlphaFoldDB" id="F4RQS7"/>
<dbReference type="STRING" id="747676.F4RQS7"/>
<keyword evidence="4" id="KW-1185">Reference proteome</keyword>
<dbReference type="InterPro" id="IPR008936">
    <property type="entry name" value="Rho_GTPase_activation_prot"/>
</dbReference>
<dbReference type="RefSeq" id="XP_007411635.1">
    <property type="nucleotide sequence ID" value="XM_007411573.1"/>
</dbReference>
<dbReference type="GO" id="GO:0007165">
    <property type="term" value="P:signal transduction"/>
    <property type="evidence" value="ECO:0007669"/>
    <property type="project" value="InterPro"/>
</dbReference>
<dbReference type="EMBL" id="GL883114">
    <property type="protein sequence ID" value="EGG05270.1"/>
    <property type="molecule type" value="Genomic_DNA"/>
</dbReference>
<sequence>MTSANLAVVFQPGLCQPQPRNQAHLNRIIYNPSSSKPLNSSQPSIQQQSLDEQELIMRDVKEAQEVLQFLIDNQNYFVVGLRPQPKTNGTPHPNQPTDSPHRNVSL</sequence>
<protein>
    <recommendedName>
        <fullName evidence="2">Rho-GAP domain-containing protein</fullName>
    </recommendedName>
</protein>
<dbReference type="Gene3D" id="1.10.555.10">
    <property type="entry name" value="Rho GTPase activation protein"/>
    <property type="match status" value="1"/>
</dbReference>
<dbReference type="PROSITE" id="PS50238">
    <property type="entry name" value="RHOGAP"/>
    <property type="match status" value="1"/>
</dbReference>
<dbReference type="InterPro" id="IPR000198">
    <property type="entry name" value="RhoGAP_dom"/>
</dbReference>
<reference evidence="4" key="1">
    <citation type="journal article" date="2011" name="Proc. Natl. Acad. Sci. U.S.A.">
        <title>Obligate biotrophy features unraveled by the genomic analysis of rust fungi.</title>
        <authorList>
            <person name="Duplessis S."/>
            <person name="Cuomo C.A."/>
            <person name="Lin Y.-C."/>
            <person name="Aerts A."/>
            <person name="Tisserant E."/>
            <person name="Veneault-Fourrey C."/>
            <person name="Joly D.L."/>
            <person name="Hacquard S."/>
            <person name="Amselem J."/>
            <person name="Cantarel B.L."/>
            <person name="Chiu R."/>
            <person name="Coutinho P.M."/>
            <person name="Feau N."/>
            <person name="Field M."/>
            <person name="Frey P."/>
            <person name="Gelhaye E."/>
            <person name="Goldberg J."/>
            <person name="Grabherr M.G."/>
            <person name="Kodira C.D."/>
            <person name="Kohler A."/>
            <person name="Kuees U."/>
            <person name="Lindquist E.A."/>
            <person name="Lucas S.M."/>
            <person name="Mago R."/>
            <person name="Mauceli E."/>
            <person name="Morin E."/>
            <person name="Murat C."/>
            <person name="Pangilinan J.L."/>
            <person name="Park R."/>
            <person name="Pearson M."/>
            <person name="Quesneville H."/>
            <person name="Rouhier N."/>
            <person name="Sakthikumar S."/>
            <person name="Salamov A.A."/>
            <person name="Schmutz J."/>
            <person name="Selles B."/>
            <person name="Shapiro H."/>
            <person name="Tanguay P."/>
            <person name="Tuskan G.A."/>
            <person name="Henrissat B."/>
            <person name="Van de Peer Y."/>
            <person name="Rouze P."/>
            <person name="Ellis J.G."/>
            <person name="Dodds P.N."/>
            <person name="Schein J.E."/>
            <person name="Zhong S."/>
            <person name="Hamelin R.C."/>
            <person name="Grigoriev I.V."/>
            <person name="Szabo L.J."/>
            <person name="Martin F."/>
        </authorList>
    </citation>
    <scope>NUCLEOTIDE SEQUENCE [LARGE SCALE GENOMIC DNA]</scope>
    <source>
        <strain evidence="4">98AG31 / pathotype 3-4-7</strain>
    </source>
</reference>
<dbReference type="OrthoDB" id="3196451at2759"/>
<feature type="compositionally biased region" description="Polar residues" evidence="1">
    <location>
        <begin position="85"/>
        <end position="106"/>
    </location>
</feature>
<dbReference type="HOGENOM" id="CLU_2223821_0_0_1"/>
<dbReference type="GeneID" id="18932032"/>
<dbReference type="Proteomes" id="UP000001072">
    <property type="component" value="Unassembled WGS sequence"/>
</dbReference>
<dbReference type="SUPFAM" id="SSF48350">
    <property type="entry name" value="GTPase activation domain, GAP"/>
    <property type="match status" value="1"/>
</dbReference>
<evidence type="ECO:0000313" key="3">
    <source>
        <dbReference type="EMBL" id="EGG05270.1"/>
    </source>
</evidence>
<evidence type="ECO:0000256" key="1">
    <source>
        <dbReference type="SAM" id="MobiDB-lite"/>
    </source>
</evidence>
<feature type="region of interest" description="Disordered" evidence="1">
    <location>
        <begin position="81"/>
        <end position="106"/>
    </location>
</feature>
<gene>
    <name evidence="3" type="ORF">MELLADRAFT_72180</name>
</gene>
<evidence type="ECO:0000313" key="4">
    <source>
        <dbReference type="Proteomes" id="UP000001072"/>
    </source>
</evidence>
<name>F4RQS7_MELLP</name>
<accession>F4RQS7</accession>
<evidence type="ECO:0000259" key="2">
    <source>
        <dbReference type="PROSITE" id="PS50238"/>
    </source>
</evidence>
<dbReference type="KEGG" id="mlr:MELLADRAFT_72180"/>
<dbReference type="InParanoid" id="F4RQS7"/>